<feature type="compositionally biased region" description="Basic and acidic residues" evidence="2">
    <location>
        <begin position="1"/>
        <end position="43"/>
    </location>
</feature>
<feature type="region of interest" description="Disordered" evidence="2">
    <location>
        <begin position="1"/>
        <end position="56"/>
    </location>
</feature>
<dbReference type="EnsemblMetazoa" id="XM_028277178.2">
    <property type="protein sequence ID" value="XP_028132979.1"/>
    <property type="gene ID" value="LOC114328349"/>
</dbReference>
<gene>
    <name evidence="5" type="primary">LOC114328349</name>
</gene>
<proteinExistence type="predicted"/>
<dbReference type="InParanoid" id="A0A6P7FAS4"/>
<dbReference type="FunCoup" id="A0A6P7FAS4">
    <property type="interactions" value="11"/>
</dbReference>
<protein>
    <recommendedName>
        <fullName evidence="1">Vacuolar ATPase assembly protein VMA22</fullName>
    </recommendedName>
</protein>
<name>A0A6P7FAS4_DIAVI</name>
<evidence type="ECO:0000313" key="4">
    <source>
        <dbReference type="Proteomes" id="UP001652700"/>
    </source>
</evidence>
<evidence type="ECO:0000313" key="3">
    <source>
        <dbReference type="EnsemblMetazoa" id="XP_028132979.1"/>
    </source>
</evidence>
<dbReference type="InterPro" id="IPR040357">
    <property type="entry name" value="Vma22/CCDC115"/>
</dbReference>
<dbReference type="GO" id="GO:0051082">
    <property type="term" value="F:unfolded protein binding"/>
    <property type="evidence" value="ECO:0007669"/>
    <property type="project" value="TreeGrafter"/>
</dbReference>
<dbReference type="AlphaFoldDB" id="A0A6P7FAS4"/>
<dbReference type="PANTHER" id="PTHR31996">
    <property type="entry name" value="COILED-COIL DOMAIN-CONTAINING PROTEIN 115"/>
    <property type="match status" value="1"/>
</dbReference>
<reference evidence="3" key="2">
    <citation type="submission" date="2025-05" db="UniProtKB">
        <authorList>
            <consortium name="EnsemblMetazoa"/>
        </authorList>
    </citation>
    <scope>IDENTIFICATION</scope>
</reference>
<organism evidence="5">
    <name type="scientific">Diabrotica virgifera virgifera</name>
    <name type="common">western corn rootworm</name>
    <dbReference type="NCBI Taxonomy" id="50390"/>
    <lineage>
        <taxon>Eukaryota</taxon>
        <taxon>Metazoa</taxon>
        <taxon>Ecdysozoa</taxon>
        <taxon>Arthropoda</taxon>
        <taxon>Hexapoda</taxon>
        <taxon>Insecta</taxon>
        <taxon>Pterygota</taxon>
        <taxon>Neoptera</taxon>
        <taxon>Endopterygota</taxon>
        <taxon>Coleoptera</taxon>
        <taxon>Polyphaga</taxon>
        <taxon>Cucujiformia</taxon>
        <taxon>Chrysomeloidea</taxon>
        <taxon>Chrysomelidae</taxon>
        <taxon>Galerucinae</taxon>
        <taxon>Diabroticina</taxon>
        <taxon>Diabroticites</taxon>
        <taxon>Diabrotica</taxon>
    </lineage>
</organism>
<feature type="compositionally biased region" description="Acidic residues" evidence="2">
    <location>
        <begin position="44"/>
        <end position="55"/>
    </location>
</feature>
<dbReference type="KEGG" id="dvv:114328349"/>
<dbReference type="GeneID" id="114328349"/>
<accession>A0A6P7FAS4</accession>
<dbReference type="OrthoDB" id="408631at2759"/>
<reference evidence="5" key="1">
    <citation type="submission" date="2025-04" db="UniProtKB">
        <authorList>
            <consortium name="RefSeq"/>
        </authorList>
    </citation>
    <scope>IDENTIFICATION</scope>
    <source>
        <tissue evidence="5">Whole insect</tissue>
    </source>
</reference>
<evidence type="ECO:0000256" key="2">
    <source>
        <dbReference type="SAM" id="MobiDB-lite"/>
    </source>
</evidence>
<evidence type="ECO:0000256" key="1">
    <source>
        <dbReference type="ARBA" id="ARBA00093634"/>
    </source>
</evidence>
<evidence type="ECO:0000313" key="5">
    <source>
        <dbReference type="RefSeq" id="XP_028132979.1"/>
    </source>
</evidence>
<dbReference type="RefSeq" id="XP_028132979.1">
    <property type="nucleotide sequence ID" value="XM_028277178.1"/>
</dbReference>
<dbReference type="GO" id="GO:0070072">
    <property type="term" value="P:vacuolar proton-transporting V-type ATPase complex assembly"/>
    <property type="evidence" value="ECO:0007669"/>
    <property type="project" value="InterPro"/>
</dbReference>
<dbReference type="Proteomes" id="UP001652700">
    <property type="component" value="Unplaced"/>
</dbReference>
<keyword evidence="4" id="KW-1185">Reference proteome</keyword>
<sequence>MSEPQENIKKVSEAQDDLDKVTEPQEDLDKVSESEDDLEKVSDPDDDLDEVNEPQDWDKVCQTLDKLTLDSLLLVQEQIELKLNIENAMSGGESHLAKSRYILGHNNVSALQLPTENSPEFSSCLKVEGSDTTLGRKSYELREIKKTEDETVQEPLRWFGVLVPQNLTFAQKMFRQALQWSIKSVNIQNQLLDTMQSISDLKELKNNLTRAT</sequence>
<dbReference type="PANTHER" id="PTHR31996:SF2">
    <property type="entry name" value="COILED-COIL DOMAIN-CONTAINING PROTEIN 115"/>
    <property type="match status" value="1"/>
</dbReference>